<name>A0A1H0LET6_9HYPH</name>
<evidence type="ECO:0000256" key="4">
    <source>
        <dbReference type="ARBA" id="ARBA00022723"/>
    </source>
</evidence>
<feature type="domain" description="Cytochrome oxidase subunit II copper A binding" evidence="10">
    <location>
        <begin position="110"/>
        <end position="221"/>
    </location>
</feature>
<evidence type="ECO:0000256" key="1">
    <source>
        <dbReference type="ARBA" id="ARBA00004370"/>
    </source>
</evidence>
<proteinExistence type="inferred from homology"/>
<dbReference type="Proteomes" id="UP000198793">
    <property type="component" value="Unassembled WGS sequence"/>
</dbReference>
<dbReference type="SUPFAM" id="SSF49503">
    <property type="entry name" value="Cupredoxins"/>
    <property type="match status" value="1"/>
</dbReference>
<evidence type="ECO:0000259" key="10">
    <source>
        <dbReference type="PROSITE" id="PS50857"/>
    </source>
</evidence>
<evidence type="ECO:0000256" key="2">
    <source>
        <dbReference type="ARBA" id="ARBA00007866"/>
    </source>
</evidence>
<keyword evidence="4" id="KW-0479">Metal-binding</keyword>
<keyword evidence="6" id="KW-0186">Copper</keyword>
<sequence length="235" mass="24874">MSCSGRGALLFFIACGLYGCAGNLSVLDPAGPSAAATATLGIVMFSGATLILLLVTALVLLALWKPGLGARIPQRVWLVWGGLVFTGSVLAALLVFALATGERLLPHRGEDVLAIEARPEQWRWHFRYPDGRETEDVLHLPAGRPIDIRVVGGDVIHSFWVPRLAGKIDAIPGHVNTIRILADRPGTFGGVCSEFCGVGHTDMRFTAMAHAAEAYPAALDAATAGGVRLAQEGTW</sequence>
<protein>
    <submittedName>
        <fullName evidence="11">Cytochrome c oxidase subunit 2</fullName>
    </submittedName>
</protein>
<evidence type="ECO:0000256" key="5">
    <source>
        <dbReference type="ARBA" id="ARBA00022982"/>
    </source>
</evidence>
<dbReference type="STRING" id="1166073.SAMN05192530_1107"/>
<dbReference type="GO" id="GO:0005507">
    <property type="term" value="F:copper ion binding"/>
    <property type="evidence" value="ECO:0007669"/>
    <property type="project" value="InterPro"/>
</dbReference>
<gene>
    <name evidence="11" type="ORF">SAMN05192530_1107</name>
</gene>
<feature type="transmembrane region" description="Helical" evidence="9">
    <location>
        <begin position="76"/>
        <end position="99"/>
    </location>
</feature>
<dbReference type="Gene3D" id="2.60.40.420">
    <property type="entry name" value="Cupredoxins - blue copper proteins"/>
    <property type="match status" value="1"/>
</dbReference>
<dbReference type="InterPro" id="IPR002429">
    <property type="entry name" value="CcO_II-like_C"/>
</dbReference>
<comment type="similarity">
    <text evidence="2">Belongs to the cytochrome c oxidase subunit 2 family.</text>
</comment>
<dbReference type="InterPro" id="IPR001505">
    <property type="entry name" value="Copper_CuA"/>
</dbReference>
<dbReference type="GO" id="GO:0004129">
    <property type="term" value="F:cytochrome-c oxidase activity"/>
    <property type="evidence" value="ECO:0007669"/>
    <property type="project" value="UniProtKB-EC"/>
</dbReference>
<feature type="transmembrane region" description="Helical" evidence="9">
    <location>
        <begin position="45"/>
        <end position="64"/>
    </location>
</feature>
<accession>A0A1H0LET6</accession>
<keyword evidence="7 9" id="KW-0472">Membrane</keyword>
<comment type="subcellular location">
    <subcellularLocation>
        <location evidence="1">Membrane</location>
    </subcellularLocation>
</comment>
<keyword evidence="12" id="KW-1185">Reference proteome</keyword>
<keyword evidence="3" id="KW-0813">Transport</keyword>
<dbReference type="AlphaFoldDB" id="A0A1H0LET6"/>
<evidence type="ECO:0000256" key="6">
    <source>
        <dbReference type="ARBA" id="ARBA00023008"/>
    </source>
</evidence>
<dbReference type="InterPro" id="IPR008972">
    <property type="entry name" value="Cupredoxin"/>
</dbReference>
<evidence type="ECO:0000256" key="3">
    <source>
        <dbReference type="ARBA" id="ARBA00022448"/>
    </source>
</evidence>
<comment type="catalytic activity">
    <reaction evidence="8">
        <text>4 Fe(II)-[cytochrome c] + O2 + 8 H(+)(in) = 4 Fe(III)-[cytochrome c] + 2 H2O + 4 H(+)(out)</text>
        <dbReference type="Rhea" id="RHEA:11436"/>
        <dbReference type="Rhea" id="RHEA-COMP:10350"/>
        <dbReference type="Rhea" id="RHEA-COMP:14399"/>
        <dbReference type="ChEBI" id="CHEBI:15377"/>
        <dbReference type="ChEBI" id="CHEBI:15378"/>
        <dbReference type="ChEBI" id="CHEBI:15379"/>
        <dbReference type="ChEBI" id="CHEBI:29033"/>
        <dbReference type="ChEBI" id="CHEBI:29034"/>
        <dbReference type="EC" id="7.1.1.9"/>
    </reaction>
</comment>
<dbReference type="PANTHER" id="PTHR22888:SF9">
    <property type="entry name" value="CYTOCHROME C OXIDASE SUBUNIT 2"/>
    <property type="match status" value="1"/>
</dbReference>
<dbReference type="PANTHER" id="PTHR22888">
    <property type="entry name" value="CYTOCHROME C OXIDASE, SUBUNIT II"/>
    <property type="match status" value="1"/>
</dbReference>
<dbReference type="PROSITE" id="PS00078">
    <property type="entry name" value="COX2"/>
    <property type="match status" value="1"/>
</dbReference>
<keyword evidence="9" id="KW-0812">Transmembrane</keyword>
<evidence type="ECO:0000256" key="8">
    <source>
        <dbReference type="ARBA" id="ARBA00047816"/>
    </source>
</evidence>
<organism evidence="11 12">
    <name type="scientific">Aureimonas jatrophae</name>
    <dbReference type="NCBI Taxonomy" id="1166073"/>
    <lineage>
        <taxon>Bacteria</taxon>
        <taxon>Pseudomonadati</taxon>
        <taxon>Pseudomonadota</taxon>
        <taxon>Alphaproteobacteria</taxon>
        <taxon>Hyphomicrobiales</taxon>
        <taxon>Aurantimonadaceae</taxon>
        <taxon>Aureimonas</taxon>
    </lineage>
</organism>
<dbReference type="GO" id="GO:0042773">
    <property type="term" value="P:ATP synthesis coupled electron transport"/>
    <property type="evidence" value="ECO:0007669"/>
    <property type="project" value="TreeGrafter"/>
</dbReference>
<keyword evidence="9" id="KW-1133">Transmembrane helix</keyword>
<evidence type="ECO:0000313" key="11">
    <source>
        <dbReference type="EMBL" id="SDO66697.1"/>
    </source>
</evidence>
<dbReference type="PRINTS" id="PR01166">
    <property type="entry name" value="CYCOXIDASEII"/>
</dbReference>
<evidence type="ECO:0000256" key="7">
    <source>
        <dbReference type="ARBA" id="ARBA00023136"/>
    </source>
</evidence>
<dbReference type="GO" id="GO:0016020">
    <property type="term" value="C:membrane"/>
    <property type="evidence" value="ECO:0007669"/>
    <property type="project" value="UniProtKB-SubCell"/>
</dbReference>
<dbReference type="InterPro" id="IPR045187">
    <property type="entry name" value="CcO_II"/>
</dbReference>
<dbReference type="EMBL" id="FNIT01000010">
    <property type="protein sequence ID" value="SDO66697.1"/>
    <property type="molecule type" value="Genomic_DNA"/>
</dbReference>
<dbReference type="Pfam" id="PF00116">
    <property type="entry name" value="COX2"/>
    <property type="match status" value="1"/>
</dbReference>
<evidence type="ECO:0000256" key="9">
    <source>
        <dbReference type="SAM" id="Phobius"/>
    </source>
</evidence>
<dbReference type="RefSeq" id="WP_244519708.1">
    <property type="nucleotide sequence ID" value="NZ_FNIT01000010.1"/>
</dbReference>
<reference evidence="11 12" key="1">
    <citation type="submission" date="2016-10" db="EMBL/GenBank/DDBJ databases">
        <authorList>
            <person name="de Groot N.N."/>
        </authorList>
    </citation>
    <scope>NUCLEOTIDE SEQUENCE [LARGE SCALE GENOMIC DNA]</scope>
    <source>
        <strain evidence="12">L7-484,KACC 16230,DSM 25025</strain>
    </source>
</reference>
<evidence type="ECO:0000313" key="12">
    <source>
        <dbReference type="Proteomes" id="UP000198793"/>
    </source>
</evidence>
<dbReference type="PROSITE" id="PS50857">
    <property type="entry name" value="COX2_CUA"/>
    <property type="match status" value="1"/>
</dbReference>
<dbReference type="PROSITE" id="PS51257">
    <property type="entry name" value="PROKAR_LIPOPROTEIN"/>
    <property type="match status" value="1"/>
</dbReference>
<keyword evidence="5" id="KW-0249">Electron transport</keyword>